<evidence type="ECO:0000313" key="2">
    <source>
        <dbReference type="Proteomes" id="UP000198440"/>
    </source>
</evidence>
<gene>
    <name evidence="1" type="ORF">SAMN04488078_101563</name>
</gene>
<protein>
    <recommendedName>
        <fullName evidence="3">Sulfate transporter</fullName>
    </recommendedName>
</protein>
<reference evidence="1 2" key="1">
    <citation type="submission" date="2017-06" db="EMBL/GenBank/DDBJ databases">
        <authorList>
            <person name="Kim H.J."/>
            <person name="Triplett B.A."/>
        </authorList>
    </citation>
    <scope>NUCLEOTIDE SEQUENCE [LARGE SCALE GENOMIC DNA]</scope>
    <source>
        <strain evidence="1 2">DSM 11445</strain>
    </source>
</reference>
<evidence type="ECO:0000313" key="1">
    <source>
        <dbReference type="EMBL" id="SNS44747.1"/>
    </source>
</evidence>
<dbReference type="InterPro" id="IPR021505">
    <property type="entry name" value="Phage_B3_Orf6"/>
</dbReference>
<dbReference type="Proteomes" id="UP000198440">
    <property type="component" value="Unassembled WGS sequence"/>
</dbReference>
<organism evidence="1 2">
    <name type="scientific">Antarctobacter heliothermus</name>
    <dbReference type="NCBI Taxonomy" id="74033"/>
    <lineage>
        <taxon>Bacteria</taxon>
        <taxon>Pseudomonadati</taxon>
        <taxon>Pseudomonadota</taxon>
        <taxon>Alphaproteobacteria</taxon>
        <taxon>Rhodobacterales</taxon>
        <taxon>Roseobacteraceae</taxon>
        <taxon>Antarctobacter</taxon>
    </lineage>
</organism>
<evidence type="ECO:0008006" key="3">
    <source>
        <dbReference type="Google" id="ProtNLM"/>
    </source>
</evidence>
<dbReference type="RefSeq" id="WP_089277734.1">
    <property type="nucleotide sequence ID" value="NZ_FZON01000015.1"/>
</dbReference>
<dbReference type="Pfam" id="PF11363">
    <property type="entry name" value="DUF3164"/>
    <property type="match status" value="1"/>
</dbReference>
<accession>A0A239EJE3</accession>
<proteinExistence type="predicted"/>
<name>A0A239EJE3_9RHOB</name>
<dbReference type="OrthoDB" id="7554786at2"/>
<dbReference type="AlphaFoldDB" id="A0A239EJE3"/>
<dbReference type="EMBL" id="FZON01000015">
    <property type="protein sequence ID" value="SNS44747.1"/>
    <property type="molecule type" value="Genomic_DNA"/>
</dbReference>
<sequence length="216" mass="24379">MTEHEPAPIQSGRIEMDGKTYMRDAKGALVPVEVVKAQDQLQDETVRKIVGYAKALSAQMQRFKAHVFEDVGDLEALLAQEYELTLGGAKGNKTLMSYDGCFKVQIAVADRVDFGPELQIAKTLIDECLNEWAADARPEIRAIVTRAFNTDKEGQINRSEIFMLLRLEIEDARWQRAMSAIRDAMRVVGSKTYVRCYMRDHAEAAWEPVVLDLARV</sequence>